<dbReference type="GO" id="GO:0006801">
    <property type="term" value="P:superoxide metabolic process"/>
    <property type="evidence" value="ECO:0007669"/>
    <property type="project" value="InterPro"/>
</dbReference>
<protein>
    <recommendedName>
        <fullName evidence="4">Superoxide dismutase [Cu-Zn]</fullName>
    </recommendedName>
</protein>
<dbReference type="EMBL" id="CADCVL010000091">
    <property type="protein sequence ID" value="CAA9468478.1"/>
    <property type="molecule type" value="Genomic_DNA"/>
</dbReference>
<organism evidence="3">
    <name type="scientific">uncultured Solirubrobacteraceae bacterium</name>
    <dbReference type="NCBI Taxonomy" id="1162706"/>
    <lineage>
        <taxon>Bacteria</taxon>
        <taxon>Bacillati</taxon>
        <taxon>Actinomycetota</taxon>
        <taxon>Thermoleophilia</taxon>
        <taxon>Solirubrobacterales</taxon>
        <taxon>Solirubrobacteraceae</taxon>
        <taxon>environmental samples</taxon>
    </lineage>
</organism>
<evidence type="ECO:0008006" key="4">
    <source>
        <dbReference type="Google" id="ProtNLM"/>
    </source>
</evidence>
<feature type="region of interest" description="Disordered" evidence="2">
    <location>
        <begin position="22"/>
        <end position="62"/>
    </location>
</feature>
<sequence>MLDRDGSAVIVHGLADNAAHIPSRYHSHSTESGTPPSGPDAATLATGDAGPRVACGLVRRSR</sequence>
<evidence type="ECO:0000256" key="1">
    <source>
        <dbReference type="ARBA" id="ARBA00010457"/>
    </source>
</evidence>
<dbReference type="InterPro" id="IPR018152">
    <property type="entry name" value="SOD_Cu/Zn_BS"/>
</dbReference>
<reference evidence="3" key="1">
    <citation type="submission" date="2020-02" db="EMBL/GenBank/DDBJ databases">
        <authorList>
            <person name="Meier V. D."/>
        </authorList>
    </citation>
    <scope>NUCLEOTIDE SEQUENCE</scope>
    <source>
        <strain evidence="3">AVDCRST_MAG65</strain>
    </source>
</reference>
<dbReference type="InterPro" id="IPR036423">
    <property type="entry name" value="SOD-like_Cu/Zn_dom_sf"/>
</dbReference>
<evidence type="ECO:0000313" key="3">
    <source>
        <dbReference type="EMBL" id="CAA9468478.1"/>
    </source>
</evidence>
<accession>A0A6J4RID2</accession>
<proteinExistence type="inferred from homology"/>
<dbReference type="AlphaFoldDB" id="A0A6J4RID2"/>
<name>A0A6J4RID2_9ACTN</name>
<gene>
    <name evidence="3" type="ORF">AVDCRST_MAG65-536</name>
</gene>
<evidence type="ECO:0000256" key="2">
    <source>
        <dbReference type="SAM" id="MobiDB-lite"/>
    </source>
</evidence>
<comment type="similarity">
    <text evidence="1">Belongs to the Cu-Zn superoxide dismutase family.</text>
</comment>
<dbReference type="GO" id="GO:0046872">
    <property type="term" value="F:metal ion binding"/>
    <property type="evidence" value="ECO:0007669"/>
    <property type="project" value="InterPro"/>
</dbReference>
<dbReference type="PROSITE" id="PS00332">
    <property type="entry name" value="SOD_CU_ZN_2"/>
    <property type="match status" value="1"/>
</dbReference>
<dbReference type="Gene3D" id="2.60.40.200">
    <property type="entry name" value="Superoxide dismutase, copper/zinc binding domain"/>
    <property type="match status" value="1"/>
</dbReference>
<dbReference type="SUPFAM" id="SSF49329">
    <property type="entry name" value="Cu,Zn superoxide dismutase-like"/>
    <property type="match status" value="1"/>
</dbReference>